<proteinExistence type="predicted"/>
<organism evidence="1 2">
    <name type="scientific">Bradyrhizobium australiense</name>
    <dbReference type="NCBI Taxonomy" id="2721161"/>
    <lineage>
        <taxon>Bacteria</taxon>
        <taxon>Pseudomonadati</taxon>
        <taxon>Pseudomonadota</taxon>
        <taxon>Alphaproteobacteria</taxon>
        <taxon>Hyphomicrobiales</taxon>
        <taxon>Nitrobacteraceae</taxon>
        <taxon>Bradyrhizobium</taxon>
    </lineage>
</organism>
<dbReference type="RefSeq" id="WP_171578321.1">
    <property type="nucleotide sequence ID" value="NZ_JAAVLX010000002.1"/>
</dbReference>
<reference evidence="1 2" key="1">
    <citation type="submission" date="2020-03" db="EMBL/GenBank/DDBJ databases">
        <title>Bradyrhizobium diversity isolated from nodules of Indigofera sp.</title>
        <authorList>
            <person name="Klepa M."/>
            <person name="Helene L."/>
            <person name="Hungria M."/>
        </authorList>
    </citation>
    <scope>NUCLEOTIDE SEQUENCE [LARGE SCALE GENOMIC DNA]</scope>
    <source>
        <strain evidence="1 2">WSM 1791</strain>
    </source>
</reference>
<gene>
    <name evidence="1" type="ORF">HCN58_05435</name>
</gene>
<sequence>MQTALRLAITITLANCCFGYCKADVTDSPRLSSVTRVLAGGREACLINPPTKPTETGLTILAPLLASLGSKAAEIGYDALSNYISETIKAQESSLTVAVKSAYFYRLKKGAEGKWGAEPALDCIVIARGRPGPIDVLGLRLFAQRMDPRSRFSKVDEKGERSFPILQTLGFSDFPDLYLEFAFERDPLDTVFRLQPRVIYYKQPSVKAAADGKLDLNLTVTISQPGLSTPSAVLPFRLAGVQAGADVPIDGVSIDNPWAPMLPPPDEKFANNERAKLFSSLPSTPSNVSITLEETGSASRYLVFLSRFLNASKSDINNSATELLNQLADKLVAKEAK</sequence>
<comment type="caution">
    <text evidence="1">The sequence shown here is derived from an EMBL/GenBank/DDBJ whole genome shotgun (WGS) entry which is preliminary data.</text>
</comment>
<accession>A0A7Y4GNI6</accession>
<protein>
    <submittedName>
        <fullName evidence="1">Uncharacterized protein</fullName>
    </submittedName>
</protein>
<evidence type="ECO:0000313" key="1">
    <source>
        <dbReference type="EMBL" id="NOJ39055.1"/>
    </source>
</evidence>
<name>A0A7Y4GNI6_9BRAD</name>
<dbReference type="AlphaFoldDB" id="A0A7Y4GNI6"/>
<evidence type="ECO:0000313" key="2">
    <source>
        <dbReference type="Proteomes" id="UP000544122"/>
    </source>
</evidence>
<dbReference type="EMBL" id="JAAVLX010000002">
    <property type="protein sequence ID" value="NOJ39055.1"/>
    <property type="molecule type" value="Genomic_DNA"/>
</dbReference>
<keyword evidence="2" id="KW-1185">Reference proteome</keyword>
<dbReference type="Proteomes" id="UP000544122">
    <property type="component" value="Unassembled WGS sequence"/>
</dbReference>